<feature type="transmembrane region" description="Helical" evidence="1">
    <location>
        <begin position="143"/>
        <end position="165"/>
    </location>
</feature>
<gene>
    <name evidence="2" type="ordered locus">Cmaq_0627</name>
</gene>
<feature type="transmembrane region" description="Helical" evidence="1">
    <location>
        <begin position="177"/>
        <end position="195"/>
    </location>
</feature>
<evidence type="ECO:0008006" key="4">
    <source>
        <dbReference type="Google" id="ProtNLM"/>
    </source>
</evidence>
<name>A8MCG2_CALMQ</name>
<feature type="transmembrane region" description="Helical" evidence="1">
    <location>
        <begin position="12"/>
        <end position="34"/>
    </location>
</feature>
<dbReference type="EMBL" id="CP000852">
    <property type="protein sequence ID" value="ABW01468.1"/>
    <property type="molecule type" value="Genomic_DNA"/>
</dbReference>
<feature type="transmembrane region" description="Helical" evidence="1">
    <location>
        <begin position="241"/>
        <end position="258"/>
    </location>
</feature>
<keyword evidence="1" id="KW-1133">Transmembrane helix</keyword>
<reference evidence="2 3" key="1">
    <citation type="submission" date="2007-10" db="EMBL/GenBank/DDBJ databases">
        <title>Complete sequence of Caldivirga maquilingensis IC-167.</title>
        <authorList>
            <consortium name="US DOE Joint Genome Institute"/>
            <person name="Copeland A."/>
            <person name="Lucas S."/>
            <person name="Lapidus A."/>
            <person name="Barry K."/>
            <person name="Glavina del Rio T."/>
            <person name="Dalin E."/>
            <person name="Tice H."/>
            <person name="Pitluck S."/>
            <person name="Saunders E."/>
            <person name="Brettin T."/>
            <person name="Bruce D."/>
            <person name="Detter J.C."/>
            <person name="Han C."/>
            <person name="Schmutz J."/>
            <person name="Larimer F."/>
            <person name="Land M."/>
            <person name="Hauser L."/>
            <person name="Kyrpides N."/>
            <person name="Ivanova N."/>
            <person name="Biddle J.F."/>
            <person name="Zhang Z."/>
            <person name="Fitz-Gibbon S.T."/>
            <person name="Lowe T.M."/>
            <person name="Saltikov C."/>
            <person name="House C.H."/>
            <person name="Richardson P."/>
        </authorList>
    </citation>
    <scope>NUCLEOTIDE SEQUENCE [LARGE SCALE GENOMIC DNA]</scope>
    <source>
        <strain evidence="3">ATCC 700844 / DSM 13496 / JCM 10307 / IC-167</strain>
    </source>
</reference>
<feature type="transmembrane region" description="Helical" evidence="1">
    <location>
        <begin position="93"/>
        <end position="111"/>
    </location>
</feature>
<feature type="transmembrane region" description="Helical" evidence="1">
    <location>
        <begin position="70"/>
        <end position="87"/>
    </location>
</feature>
<organism evidence="2 3">
    <name type="scientific">Caldivirga maquilingensis (strain ATCC 700844 / DSM 13496 / JCM 10307 / IC-167)</name>
    <dbReference type="NCBI Taxonomy" id="397948"/>
    <lineage>
        <taxon>Archaea</taxon>
        <taxon>Thermoproteota</taxon>
        <taxon>Thermoprotei</taxon>
        <taxon>Thermoproteales</taxon>
        <taxon>Thermoproteaceae</taxon>
        <taxon>Caldivirga</taxon>
    </lineage>
</organism>
<accession>A8MCG2</accession>
<keyword evidence="1" id="KW-0812">Transmembrane</keyword>
<evidence type="ECO:0000256" key="1">
    <source>
        <dbReference type="SAM" id="Phobius"/>
    </source>
</evidence>
<keyword evidence="1" id="KW-0472">Membrane</keyword>
<dbReference type="KEGG" id="cma:Cmaq_0627"/>
<proteinExistence type="predicted"/>
<evidence type="ECO:0000313" key="2">
    <source>
        <dbReference type="EMBL" id="ABW01468.1"/>
    </source>
</evidence>
<dbReference type="eggNOG" id="arCOG06025">
    <property type="taxonomic scope" value="Archaea"/>
</dbReference>
<sequence>MRVHSTQKVRHMDSGAVSALATTYILSLISLITLNTSFNPLRITLVFMLALLNIMSLTRVHLRLISRPRFIDYVLLMINILPYSYLLYTGYDLMWIIPSLIFLLIFIIEAIRGKGRSTVANITGTVLMASVYLPWYIMMGGLIHPTILYISTVWLAYHAFSSTYVEGKLPFRSIKPWVSSVVWSASLVPVTYLVVNYLNLNIYYFIPLIEPTIRAIHALWESKLNTSEVRLRIRRIGWGSLIESIILMLLLLLIPLLTR</sequence>
<protein>
    <recommendedName>
        <fullName evidence="4">UbiA prenyltransferase</fullName>
    </recommendedName>
</protein>
<dbReference type="STRING" id="397948.Cmaq_0627"/>
<keyword evidence="3" id="KW-1185">Reference proteome</keyword>
<dbReference type="AlphaFoldDB" id="A8MCG2"/>
<evidence type="ECO:0000313" key="3">
    <source>
        <dbReference type="Proteomes" id="UP000001137"/>
    </source>
</evidence>
<dbReference type="HOGENOM" id="CLU_1080192_0_0_2"/>
<dbReference type="Proteomes" id="UP000001137">
    <property type="component" value="Chromosome"/>
</dbReference>
<feature type="transmembrane region" description="Helical" evidence="1">
    <location>
        <begin position="40"/>
        <end position="58"/>
    </location>
</feature>